<evidence type="ECO:0000259" key="1">
    <source>
        <dbReference type="Pfam" id="PF13480"/>
    </source>
</evidence>
<dbReference type="EMBL" id="CP036432">
    <property type="protein sequence ID" value="QDV83583.1"/>
    <property type="molecule type" value="Genomic_DNA"/>
</dbReference>
<name>A0ABX5XNK5_9BACT</name>
<evidence type="ECO:0000313" key="3">
    <source>
        <dbReference type="Proteomes" id="UP000318081"/>
    </source>
</evidence>
<organism evidence="2 3">
    <name type="scientific">Stieleria magnilauensis</name>
    <dbReference type="NCBI Taxonomy" id="2527963"/>
    <lineage>
        <taxon>Bacteria</taxon>
        <taxon>Pseudomonadati</taxon>
        <taxon>Planctomycetota</taxon>
        <taxon>Planctomycetia</taxon>
        <taxon>Pirellulales</taxon>
        <taxon>Pirellulaceae</taxon>
        <taxon>Stieleria</taxon>
    </lineage>
</organism>
<feature type="domain" description="BioF2-like acetyltransferase" evidence="1">
    <location>
        <begin position="184"/>
        <end position="328"/>
    </location>
</feature>
<dbReference type="SUPFAM" id="SSF55729">
    <property type="entry name" value="Acyl-CoA N-acyltransferases (Nat)"/>
    <property type="match status" value="1"/>
</dbReference>
<dbReference type="Pfam" id="PF13480">
    <property type="entry name" value="Acetyltransf_6"/>
    <property type="match status" value="1"/>
</dbReference>
<keyword evidence="3" id="KW-1185">Reference proteome</keyword>
<sequence length="378" mass="42767">MMSSVELITNVEQLSADDLARWNELARNPLQRWEWLGSWWRAYQGDYRLCVLKIKRQDEIIAFAPWCLQSRVGTGKTIQFLGSGKACTDHLSLLVADGDIDDACSAVARWLAHSADPTENAGEQCLLWDAIELIGVDRSDRTMNTLVEAMQREKLDVELADGLGCYAIDLPATWDEYVRMRSKSGRREVRQSLKNIDTGTVRVDRVENQQQLEAVWDHFVALHQRRRHASGTTGCFDHPPFDVFLRDAASQLLDAGLLELIIATNDGVPVAAHFAIVDNDRWYFYQSGMDPDAEALRPGLSMFCHAIRQSIETGRTTFDMMRGDEPYKLRWRAELMPAQEIRVCSPRRSAQLRQQVVKVGVTFKNLVKSGLGIGQPQS</sequence>
<dbReference type="RefSeq" id="WP_419581269.1">
    <property type="nucleotide sequence ID" value="NZ_CP036432.1"/>
</dbReference>
<evidence type="ECO:0000313" key="2">
    <source>
        <dbReference type="EMBL" id="QDV83583.1"/>
    </source>
</evidence>
<accession>A0ABX5XNK5</accession>
<protein>
    <recommendedName>
        <fullName evidence="1">BioF2-like acetyltransferase domain-containing protein</fullName>
    </recommendedName>
</protein>
<dbReference type="InterPro" id="IPR016181">
    <property type="entry name" value="Acyl_CoA_acyltransferase"/>
</dbReference>
<gene>
    <name evidence="2" type="ORF">TBK1r_25250</name>
</gene>
<dbReference type="Gene3D" id="3.40.630.30">
    <property type="match status" value="1"/>
</dbReference>
<proteinExistence type="predicted"/>
<dbReference type="InterPro" id="IPR038740">
    <property type="entry name" value="BioF2-like_GNAT_dom"/>
</dbReference>
<reference evidence="2 3" key="1">
    <citation type="submission" date="2019-02" db="EMBL/GenBank/DDBJ databases">
        <title>Deep-cultivation of Planctomycetes and their phenomic and genomic characterization uncovers novel biology.</title>
        <authorList>
            <person name="Wiegand S."/>
            <person name="Jogler M."/>
            <person name="Boedeker C."/>
            <person name="Pinto D."/>
            <person name="Vollmers J."/>
            <person name="Rivas-Marin E."/>
            <person name="Kohn T."/>
            <person name="Peeters S.H."/>
            <person name="Heuer A."/>
            <person name="Rast P."/>
            <person name="Oberbeckmann S."/>
            <person name="Bunk B."/>
            <person name="Jeske O."/>
            <person name="Meyerdierks A."/>
            <person name="Storesund J.E."/>
            <person name="Kallscheuer N."/>
            <person name="Luecker S."/>
            <person name="Lage O.M."/>
            <person name="Pohl T."/>
            <person name="Merkel B.J."/>
            <person name="Hornburger P."/>
            <person name="Mueller R.-W."/>
            <person name="Bruemmer F."/>
            <person name="Labrenz M."/>
            <person name="Spormann A.M."/>
            <person name="Op den Camp H."/>
            <person name="Overmann J."/>
            <person name="Amann R."/>
            <person name="Jetten M.S.M."/>
            <person name="Mascher T."/>
            <person name="Medema M.H."/>
            <person name="Devos D.P."/>
            <person name="Kaster A.-K."/>
            <person name="Ovreas L."/>
            <person name="Rohde M."/>
            <person name="Galperin M.Y."/>
            <person name="Jogler C."/>
        </authorList>
    </citation>
    <scope>NUCLEOTIDE SEQUENCE [LARGE SCALE GENOMIC DNA]</scope>
    <source>
        <strain evidence="2 3">TBK1r</strain>
    </source>
</reference>
<dbReference type="Proteomes" id="UP000318081">
    <property type="component" value="Chromosome"/>
</dbReference>